<dbReference type="FunFam" id="2.40.50.140:FF:000150">
    <property type="entry name" value="DNA ligase"/>
    <property type="match status" value="1"/>
</dbReference>
<dbReference type="SUPFAM" id="SSF52113">
    <property type="entry name" value="BRCT domain"/>
    <property type="match status" value="2"/>
</dbReference>
<feature type="domain" description="BRCT" evidence="19">
    <location>
        <begin position="672"/>
        <end position="755"/>
    </location>
</feature>
<dbReference type="InterPro" id="IPR029710">
    <property type="entry name" value="LIG4"/>
</dbReference>
<dbReference type="InterPro" id="IPR012308">
    <property type="entry name" value="DNA_ligase_ATP-dep_N"/>
</dbReference>
<dbReference type="InterPro" id="IPR036599">
    <property type="entry name" value="DNA_ligase_N_sf"/>
</dbReference>
<accession>A0ABD0KPL1</accession>
<keyword evidence="5" id="KW-0479">Metal-binding</keyword>
<comment type="caution">
    <text evidence="20">The sequence shown here is derived from an EMBL/GenBank/DDBJ whole genome shotgun (WGS) entry which is preliminary data.</text>
</comment>
<evidence type="ECO:0000313" key="21">
    <source>
        <dbReference type="Proteomes" id="UP001519460"/>
    </source>
</evidence>
<dbReference type="AlphaFoldDB" id="A0ABD0KPL1"/>
<dbReference type="FunFam" id="3.40.50.10190:FF:000044">
    <property type="entry name" value="DNA ligase"/>
    <property type="match status" value="1"/>
</dbReference>
<dbReference type="InterPro" id="IPR012310">
    <property type="entry name" value="DNA_ligase_ATP-dep_cent"/>
</dbReference>
<proteinExistence type="inferred from homology"/>
<keyword evidence="7 15" id="KW-0547">Nucleotide-binding</keyword>
<dbReference type="Pfam" id="PF04679">
    <property type="entry name" value="DNA_ligase_A_C"/>
    <property type="match status" value="1"/>
</dbReference>
<evidence type="ECO:0000256" key="4">
    <source>
        <dbReference type="ARBA" id="ARBA00022598"/>
    </source>
</evidence>
<evidence type="ECO:0000256" key="8">
    <source>
        <dbReference type="ARBA" id="ARBA00022763"/>
    </source>
</evidence>
<dbReference type="Gene3D" id="2.40.50.140">
    <property type="entry name" value="Nucleic acid-binding proteins"/>
    <property type="match status" value="1"/>
</dbReference>
<dbReference type="InterPro" id="IPR016059">
    <property type="entry name" value="DNA_ligase_ATP-dep_CS"/>
</dbReference>
<dbReference type="Pfam" id="PF01068">
    <property type="entry name" value="DNA_ligase_A_M"/>
    <property type="match status" value="1"/>
</dbReference>
<dbReference type="FunFam" id="3.30.470.30:FF:000008">
    <property type="entry name" value="DNA ligase"/>
    <property type="match status" value="1"/>
</dbReference>
<keyword evidence="11 15" id="KW-0233">DNA recombination</keyword>
<evidence type="ECO:0000256" key="6">
    <source>
        <dbReference type="ARBA" id="ARBA00022737"/>
    </source>
</evidence>
<dbReference type="Pfam" id="PF04675">
    <property type="entry name" value="DNA_ligase_A_N"/>
    <property type="match status" value="1"/>
</dbReference>
<dbReference type="PROSITE" id="PS00697">
    <property type="entry name" value="DNA_LIGASE_A1"/>
    <property type="match status" value="1"/>
</dbReference>
<evidence type="ECO:0000256" key="2">
    <source>
        <dbReference type="ARBA" id="ARBA00004123"/>
    </source>
</evidence>
<dbReference type="PANTHER" id="PTHR45997">
    <property type="entry name" value="DNA LIGASE 4"/>
    <property type="match status" value="1"/>
</dbReference>
<dbReference type="GO" id="GO:0006281">
    <property type="term" value="P:DNA repair"/>
    <property type="evidence" value="ECO:0007669"/>
    <property type="project" value="UniProtKB-KW"/>
</dbReference>
<comment type="similarity">
    <text evidence="3 16">Belongs to the ATP-dependent DNA ligase family.</text>
</comment>
<dbReference type="GO" id="GO:0006310">
    <property type="term" value="P:DNA recombination"/>
    <property type="evidence" value="ECO:0007669"/>
    <property type="project" value="UniProtKB-KW"/>
</dbReference>
<dbReference type="PROSITE" id="PS50160">
    <property type="entry name" value="DNA_LIGASE_A3"/>
    <property type="match status" value="1"/>
</dbReference>
<evidence type="ECO:0000256" key="16">
    <source>
        <dbReference type="RuleBase" id="RU004196"/>
    </source>
</evidence>
<dbReference type="Proteomes" id="UP001519460">
    <property type="component" value="Unassembled WGS sequence"/>
</dbReference>
<evidence type="ECO:0000256" key="5">
    <source>
        <dbReference type="ARBA" id="ARBA00022723"/>
    </source>
</evidence>
<dbReference type="InterPro" id="IPR036420">
    <property type="entry name" value="BRCT_dom_sf"/>
</dbReference>
<dbReference type="CDD" id="cd07903">
    <property type="entry name" value="Adenylation_DNA_ligase_IV"/>
    <property type="match status" value="1"/>
</dbReference>
<dbReference type="Pfam" id="PF00533">
    <property type="entry name" value="BRCT"/>
    <property type="match status" value="2"/>
</dbReference>
<feature type="domain" description="ATP-dependent DNA ligase family profile" evidence="18">
    <location>
        <begin position="363"/>
        <end position="497"/>
    </location>
</feature>
<dbReference type="CDD" id="cd17717">
    <property type="entry name" value="BRCT_DNA_ligase_IV_rpt2"/>
    <property type="match status" value="1"/>
</dbReference>
<keyword evidence="21" id="KW-1185">Reference proteome</keyword>
<dbReference type="CDD" id="cd07968">
    <property type="entry name" value="OBF_DNA_ligase_IV"/>
    <property type="match status" value="1"/>
</dbReference>
<dbReference type="SUPFAM" id="SSF56091">
    <property type="entry name" value="DNA ligase/mRNA capping enzyme, catalytic domain"/>
    <property type="match status" value="1"/>
</dbReference>
<organism evidence="20 21">
    <name type="scientific">Batillaria attramentaria</name>
    <dbReference type="NCBI Taxonomy" id="370345"/>
    <lineage>
        <taxon>Eukaryota</taxon>
        <taxon>Metazoa</taxon>
        <taxon>Spiralia</taxon>
        <taxon>Lophotrochozoa</taxon>
        <taxon>Mollusca</taxon>
        <taxon>Gastropoda</taxon>
        <taxon>Caenogastropoda</taxon>
        <taxon>Sorbeoconcha</taxon>
        <taxon>Cerithioidea</taxon>
        <taxon>Batillariidae</taxon>
        <taxon>Batillaria</taxon>
    </lineage>
</organism>
<dbReference type="Gene3D" id="3.40.50.10190">
    <property type="entry name" value="BRCT domain"/>
    <property type="match status" value="2"/>
</dbReference>
<dbReference type="GO" id="GO:0046872">
    <property type="term" value="F:metal ion binding"/>
    <property type="evidence" value="ECO:0007669"/>
    <property type="project" value="UniProtKB-KW"/>
</dbReference>
<dbReference type="GO" id="GO:0005524">
    <property type="term" value="F:ATP binding"/>
    <property type="evidence" value="ECO:0007669"/>
    <property type="project" value="UniProtKB-KW"/>
</dbReference>
<sequence length="930" mass="104646">MSDAAGTGGDTRSEVAARVPFAELCGLLEKLSKTQGNDKKKRILKDFVDKWRNLHSEVHKDDADTTTDSFYPAMRLLLPHLERERMAYGIKENGLARLMIKVLCLGKDSPDAQRLLNYRAVKTARGDAGDFASMAYFVLKPRCPQQGSLTIQQVNEKLDAIASNNAAKKKTAVEESILYLLKHLSALEQKWLVRMIVKELKVGLSQASVLSVYHMDAEDFFNVNNNLEKVCRLLRDPATRMHEIGISVFSPFTPMLGDRASPDKVEKLMEGKPYFIETKFDGERVLLHKKGDEYKYFSRSGNEYTNVFGATPFDGTLTPYIANCFKPEVETCILDGEMLGYHAATKTYGTKGEQFDIKSRDGAEAKGYQPCVVVFDVLLYNNRVLTNLPLRQRLEFLEKVVEPVEGRVKISEHREAHTNQDCADALNDAIDGREEGIMVKDPETAYRPNTRKGGWFKIKPEYVGGLMDELDILIIGGFFGEGHRGGMMSHFLCGVAVPSQDGGEPKVFHSFCKVGSGYSKKQLAEFNQRLADHWQVFDKRNPPDCIQLASGFKEKPDAWIQPDKSCILQVKAAEIIPSERFKVGYTLRFPRVEMIREDKPWYDCMTTADIEELRQKSGGKLAGVRFELGEGDGGEGATEAGPSKKKRRIAPRTTQPRLMARFRGADVSDVEQVSQLLAGREVCVMNGPSDFPKAELERKVVELGGTFVQNPGHTTSFVLAEKTVVKVSNLIRTDKYDIVKVDWFRKVVDSGRWIPWTPGDMIHASPATRKQFQMDYDEYGDSYTADITEEQLRHIFGSMGQGDVSVSAVSSEDIALVEEEYFPDESPYGLFRTCRIYMDSNLVVGDSTTHIATSSLDLLALELRFFGATVTTELDEGVSHVIVDDRDLSRLEQLKVVRRSRKKKFHIVTEEWVRACLEEGGLYPEKTFEL</sequence>
<keyword evidence="6" id="KW-0677">Repeat</keyword>
<keyword evidence="10" id="KW-0460">Magnesium</keyword>
<evidence type="ECO:0000259" key="18">
    <source>
        <dbReference type="PROSITE" id="PS50160"/>
    </source>
</evidence>
<dbReference type="InterPro" id="IPR021536">
    <property type="entry name" value="DNA_ligase_IV_dom"/>
</dbReference>
<dbReference type="EMBL" id="JACVVK020000143">
    <property type="protein sequence ID" value="KAK7489074.1"/>
    <property type="molecule type" value="Genomic_DNA"/>
</dbReference>
<dbReference type="SUPFAM" id="SSF50249">
    <property type="entry name" value="Nucleic acid-binding proteins"/>
    <property type="match status" value="1"/>
</dbReference>
<keyword evidence="9 15" id="KW-0067">ATP-binding</keyword>
<dbReference type="PANTHER" id="PTHR45997:SF1">
    <property type="entry name" value="DNA LIGASE 4"/>
    <property type="match status" value="1"/>
</dbReference>
<evidence type="ECO:0000256" key="7">
    <source>
        <dbReference type="ARBA" id="ARBA00022741"/>
    </source>
</evidence>
<dbReference type="Gene3D" id="1.10.3260.10">
    <property type="entry name" value="DNA ligase, ATP-dependent, N-terminal domain"/>
    <property type="match status" value="1"/>
</dbReference>
<dbReference type="Pfam" id="PF11411">
    <property type="entry name" value="DNA_ligase_IV"/>
    <property type="match status" value="1"/>
</dbReference>
<evidence type="ECO:0000256" key="10">
    <source>
        <dbReference type="ARBA" id="ARBA00022842"/>
    </source>
</evidence>
<evidence type="ECO:0000256" key="14">
    <source>
        <dbReference type="ARBA" id="ARBA00034003"/>
    </source>
</evidence>
<evidence type="ECO:0000256" key="13">
    <source>
        <dbReference type="ARBA" id="ARBA00023242"/>
    </source>
</evidence>
<dbReference type="GO" id="GO:0005634">
    <property type="term" value="C:nucleus"/>
    <property type="evidence" value="ECO:0007669"/>
    <property type="project" value="UniProtKB-SubCell"/>
</dbReference>
<evidence type="ECO:0000256" key="17">
    <source>
        <dbReference type="SAM" id="MobiDB-lite"/>
    </source>
</evidence>
<evidence type="ECO:0000256" key="15">
    <source>
        <dbReference type="RuleBase" id="RU000617"/>
    </source>
</evidence>
<keyword evidence="13" id="KW-0539">Nucleus</keyword>
<dbReference type="Gene3D" id="3.30.470.30">
    <property type="entry name" value="DNA ligase/mRNA capping enzyme"/>
    <property type="match status" value="1"/>
</dbReference>
<protein>
    <recommendedName>
        <fullName evidence="15">DNA ligase</fullName>
        <ecNumber evidence="15">6.5.1.1</ecNumber>
    </recommendedName>
</protein>
<evidence type="ECO:0000313" key="20">
    <source>
        <dbReference type="EMBL" id="KAK7489074.1"/>
    </source>
</evidence>
<comment type="catalytic activity">
    <reaction evidence="14 15">
        <text>ATP + (deoxyribonucleotide)n-3'-hydroxyl + 5'-phospho-(deoxyribonucleotide)m = (deoxyribonucleotide)n+m + AMP + diphosphate.</text>
        <dbReference type="EC" id="6.5.1.1"/>
    </reaction>
</comment>
<dbReference type="InterPro" id="IPR012309">
    <property type="entry name" value="DNA_ligase_ATP-dep_C"/>
</dbReference>
<dbReference type="InterPro" id="IPR001357">
    <property type="entry name" value="BRCT_dom"/>
</dbReference>
<comment type="cofactor">
    <cofactor evidence="1">
        <name>Mg(2+)</name>
        <dbReference type="ChEBI" id="CHEBI:18420"/>
    </cofactor>
</comment>
<evidence type="ECO:0000256" key="3">
    <source>
        <dbReference type="ARBA" id="ARBA00007572"/>
    </source>
</evidence>
<reference evidence="20 21" key="1">
    <citation type="journal article" date="2023" name="Sci. Data">
        <title>Genome assembly of the Korean intertidal mud-creeper Batillaria attramentaria.</title>
        <authorList>
            <person name="Patra A.K."/>
            <person name="Ho P.T."/>
            <person name="Jun S."/>
            <person name="Lee S.J."/>
            <person name="Kim Y."/>
            <person name="Won Y.J."/>
        </authorList>
    </citation>
    <scope>NUCLEOTIDE SEQUENCE [LARGE SCALE GENOMIC DNA]</scope>
    <source>
        <strain evidence="20">Wonlab-2016</strain>
    </source>
</reference>
<dbReference type="InterPro" id="IPR044125">
    <property type="entry name" value="Adenylation_DNA_ligase_IV"/>
</dbReference>
<gene>
    <name evidence="20" type="ORF">BaRGS_00019735</name>
</gene>
<name>A0ABD0KPL1_9CAEN</name>
<keyword evidence="4 15" id="KW-0436">Ligase</keyword>
<keyword evidence="12 15" id="KW-0234">DNA repair</keyword>
<keyword evidence="8 15" id="KW-0227">DNA damage</keyword>
<comment type="subcellular location">
    <subcellularLocation>
        <location evidence="2">Nucleus</location>
    </subcellularLocation>
</comment>
<dbReference type="GO" id="GO:0003910">
    <property type="term" value="F:DNA ligase (ATP) activity"/>
    <property type="evidence" value="ECO:0007669"/>
    <property type="project" value="UniProtKB-EC"/>
</dbReference>
<dbReference type="EC" id="6.5.1.1" evidence="15"/>
<evidence type="ECO:0000256" key="12">
    <source>
        <dbReference type="ARBA" id="ARBA00023204"/>
    </source>
</evidence>
<evidence type="ECO:0000256" key="9">
    <source>
        <dbReference type="ARBA" id="ARBA00022840"/>
    </source>
</evidence>
<dbReference type="InterPro" id="IPR012340">
    <property type="entry name" value="NA-bd_OB-fold"/>
</dbReference>
<dbReference type="SMART" id="SM00292">
    <property type="entry name" value="BRCT"/>
    <property type="match status" value="2"/>
</dbReference>
<dbReference type="FunFam" id="3.40.50.10190:FF:000027">
    <property type="entry name" value="DNA ligase"/>
    <property type="match status" value="1"/>
</dbReference>
<dbReference type="InterPro" id="IPR000977">
    <property type="entry name" value="DNA_ligase_ATP-dep"/>
</dbReference>
<evidence type="ECO:0000256" key="11">
    <source>
        <dbReference type="ARBA" id="ARBA00023172"/>
    </source>
</evidence>
<evidence type="ECO:0000259" key="19">
    <source>
        <dbReference type="PROSITE" id="PS50172"/>
    </source>
</evidence>
<feature type="region of interest" description="Disordered" evidence="17">
    <location>
        <begin position="627"/>
        <end position="649"/>
    </location>
</feature>
<evidence type="ECO:0000256" key="1">
    <source>
        <dbReference type="ARBA" id="ARBA00001946"/>
    </source>
</evidence>
<feature type="domain" description="BRCT" evidence="19">
    <location>
        <begin position="826"/>
        <end position="930"/>
    </location>
</feature>
<dbReference type="SUPFAM" id="SSF117018">
    <property type="entry name" value="ATP-dependent DNA ligase DNA-binding domain"/>
    <property type="match status" value="1"/>
</dbReference>
<dbReference type="PROSITE" id="PS50172">
    <property type="entry name" value="BRCT"/>
    <property type="match status" value="2"/>
</dbReference>
<dbReference type="NCBIfam" id="TIGR00574">
    <property type="entry name" value="dnl1"/>
    <property type="match status" value="1"/>
</dbReference>